<dbReference type="GO" id="GO:0005929">
    <property type="term" value="C:cilium"/>
    <property type="evidence" value="ECO:0007669"/>
    <property type="project" value="UniProtKB-SubCell"/>
</dbReference>
<evidence type="ECO:0000256" key="12">
    <source>
        <dbReference type="ARBA" id="ARBA00062032"/>
    </source>
</evidence>
<dbReference type="GO" id="GO:0000028">
    <property type="term" value="P:ribosomal small subunit assembly"/>
    <property type="evidence" value="ECO:0007669"/>
    <property type="project" value="TreeGrafter"/>
</dbReference>
<dbReference type="Pfam" id="PF12923">
    <property type="entry name" value="RRP7"/>
    <property type="match status" value="2"/>
</dbReference>
<dbReference type="PANTHER" id="PTHR13191:SF0">
    <property type="entry name" value="RIBOSOMAL RNA-PROCESSING PROTEIN 7 HOMOLOG A-RELATED"/>
    <property type="match status" value="1"/>
</dbReference>
<dbReference type="InterPro" id="IPR024326">
    <property type="entry name" value="RRP7_C"/>
</dbReference>
<dbReference type="GO" id="GO:0005813">
    <property type="term" value="C:centrosome"/>
    <property type="evidence" value="ECO:0007669"/>
    <property type="project" value="UniProtKB-SubCell"/>
</dbReference>
<dbReference type="CDD" id="cd12951">
    <property type="entry name" value="RRP7_Rrp7A"/>
    <property type="match status" value="1"/>
</dbReference>
<proteinExistence type="inferred from homology"/>
<evidence type="ECO:0000259" key="15">
    <source>
        <dbReference type="Pfam" id="PF12923"/>
    </source>
</evidence>
<evidence type="ECO:0000313" key="17">
    <source>
        <dbReference type="EMBL" id="KAJ8791772.1"/>
    </source>
</evidence>
<feature type="domain" description="Ribosomal RNA-processing protein 7 C-terminal" evidence="15">
    <location>
        <begin position="471"/>
        <end position="498"/>
    </location>
</feature>
<comment type="caution">
    <text evidence="17">The sequence shown here is derived from an EMBL/GenBank/DDBJ whole genome shotgun (WGS) entry which is preliminary data.</text>
</comment>
<protein>
    <recommendedName>
        <fullName evidence="13">Ribosomal RNA-processing protein 7 homolog A</fullName>
    </recommendedName>
</protein>
<feature type="compositionally biased region" description="Gly residues" evidence="14">
    <location>
        <begin position="16"/>
        <end position="30"/>
    </location>
</feature>
<evidence type="ECO:0000256" key="9">
    <source>
        <dbReference type="ARBA" id="ARBA00023242"/>
    </source>
</evidence>
<feature type="domain" description="Ribosomal RNA-processing protein 7 C-terminal" evidence="15">
    <location>
        <begin position="296"/>
        <end position="365"/>
    </location>
</feature>
<evidence type="ECO:0000256" key="3">
    <source>
        <dbReference type="ARBA" id="ARBA00004604"/>
    </source>
</evidence>
<evidence type="ECO:0000256" key="10">
    <source>
        <dbReference type="ARBA" id="ARBA00023273"/>
    </source>
</evidence>
<comment type="similarity">
    <text evidence="4">Belongs to the RRP7 family.</text>
</comment>
<dbReference type="Gene3D" id="3.30.70.330">
    <property type="match status" value="1"/>
</dbReference>
<dbReference type="FunFam" id="3.30.70.330:FF:000512">
    <property type="entry name" value="Ribosomal RNA-processing 7 homolog A"/>
    <property type="match status" value="1"/>
</dbReference>
<name>A0AB34HJX8_ESCRO</name>
<evidence type="ECO:0000256" key="5">
    <source>
        <dbReference type="ARBA" id="ARBA00022490"/>
    </source>
</evidence>
<feature type="compositionally biased region" description="Basic and acidic residues" evidence="14">
    <location>
        <begin position="1"/>
        <end position="15"/>
    </location>
</feature>
<dbReference type="PANTHER" id="PTHR13191">
    <property type="entry name" value="RIBOSOMAL RNA PROCESSING PROTEIN 7-RELATED"/>
    <property type="match status" value="1"/>
</dbReference>
<comment type="subunit">
    <text evidence="12">Part of the small subunit (SSU) processome, composed of more than 70 proteins and the RNA chaperone small nucleolar RNA (snoRNA) U3. Interacts with NOL6; required for NOL6 localization to nucleolus.</text>
</comment>
<dbReference type="AlphaFoldDB" id="A0AB34HJX8"/>
<keyword evidence="5" id="KW-0963">Cytoplasm</keyword>
<dbReference type="GO" id="GO:0034456">
    <property type="term" value="C:UTP-C complex"/>
    <property type="evidence" value="ECO:0007669"/>
    <property type="project" value="TreeGrafter"/>
</dbReference>
<keyword evidence="9" id="KW-0539">Nucleus</keyword>
<evidence type="ECO:0000256" key="6">
    <source>
        <dbReference type="ARBA" id="ARBA00022553"/>
    </source>
</evidence>
<dbReference type="SUPFAM" id="SSF54928">
    <property type="entry name" value="RNA-binding domain, RBD"/>
    <property type="match status" value="1"/>
</dbReference>
<organism evidence="17 18">
    <name type="scientific">Eschrichtius robustus</name>
    <name type="common">California gray whale</name>
    <name type="synonym">Eschrichtius gibbosus</name>
    <dbReference type="NCBI Taxonomy" id="9764"/>
    <lineage>
        <taxon>Eukaryota</taxon>
        <taxon>Metazoa</taxon>
        <taxon>Chordata</taxon>
        <taxon>Craniata</taxon>
        <taxon>Vertebrata</taxon>
        <taxon>Euteleostomi</taxon>
        <taxon>Mammalia</taxon>
        <taxon>Eutheria</taxon>
        <taxon>Laurasiatheria</taxon>
        <taxon>Artiodactyla</taxon>
        <taxon>Whippomorpha</taxon>
        <taxon>Cetacea</taxon>
        <taxon>Mysticeti</taxon>
        <taxon>Eschrichtiidae</taxon>
        <taxon>Eschrichtius</taxon>
    </lineage>
</organism>
<reference evidence="17 18" key="1">
    <citation type="submission" date="2022-11" db="EMBL/GenBank/DDBJ databases">
        <title>Whole genome sequence of Eschrichtius robustus ER-17-0199.</title>
        <authorList>
            <person name="Bruniche-Olsen A."/>
            <person name="Black A.N."/>
            <person name="Fields C.J."/>
            <person name="Walden K."/>
            <person name="Dewoody J.A."/>
        </authorList>
    </citation>
    <scope>NUCLEOTIDE SEQUENCE [LARGE SCALE GENOMIC DNA]</scope>
    <source>
        <strain evidence="17">ER-17-0199</strain>
        <tissue evidence="17">Blubber</tissue>
    </source>
</reference>
<evidence type="ECO:0000256" key="2">
    <source>
        <dbReference type="ARBA" id="ARBA00004300"/>
    </source>
</evidence>
<dbReference type="GO" id="GO:0032545">
    <property type="term" value="C:CURI complex"/>
    <property type="evidence" value="ECO:0007669"/>
    <property type="project" value="TreeGrafter"/>
</dbReference>
<evidence type="ECO:0000256" key="8">
    <source>
        <dbReference type="ARBA" id="ARBA00023212"/>
    </source>
</evidence>
<keyword evidence="8" id="KW-0206">Cytoskeleton</keyword>
<comment type="function">
    <text evidence="11">Nucleolar protein that is involved in ribosomal RNA (rRNA) processing. Also plays a role in primary cilia resorption, and cell cycle progression in neurogenesis and neocortex development. Part of the small subunit (SSU) processome, first precursor of the small eukaryotic ribosomal subunit. During the assembly of the SSU processome in the nucleolus, many ribosome biogenesis factors, an RNA chaperone and ribosomal proteins associate with the nascent pre-rRNA and work in concert to generate RNA folding, modifications, rearrangements and cleavage as well as targeted degradation of pre-ribosomal RNA by the RNA exosome.</text>
</comment>
<dbReference type="InterPro" id="IPR012677">
    <property type="entry name" value="Nucleotide-bd_a/b_plait_sf"/>
</dbReference>
<accession>A0AB34HJX8</accession>
<dbReference type="GO" id="GO:0003723">
    <property type="term" value="F:RNA binding"/>
    <property type="evidence" value="ECO:0007669"/>
    <property type="project" value="UniProtKB-KW"/>
</dbReference>
<dbReference type="CDD" id="cd12294">
    <property type="entry name" value="RRM_Rrp7A"/>
    <property type="match status" value="1"/>
</dbReference>
<evidence type="ECO:0000256" key="14">
    <source>
        <dbReference type="SAM" id="MobiDB-lite"/>
    </source>
</evidence>
<dbReference type="Pfam" id="PF17799">
    <property type="entry name" value="RRM_Rrp7"/>
    <property type="match status" value="1"/>
</dbReference>
<keyword evidence="7" id="KW-0694">RNA-binding</keyword>
<evidence type="ECO:0000256" key="1">
    <source>
        <dbReference type="ARBA" id="ARBA00004138"/>
    </source>
</evidence>
<keyword evidence="18" id="KW-1185">Reference proteome</keyword>
<evidence type="ECO:0000313" key="18">
    <source>
        <dbReference type="Proteomes" id="UP001159641"/>
    </source>
</evidence>
<feature type="region of interest" description="Disordered" evidence="14">
    <location>
        <begin position="282"/>
        <end position="313"/>
    </location>
</feature>
<dbReference type="InterPro" id="IPR035979">
    <property type="entry name" value="RBD_domain_sf"/>
</dbReference>
<evidence type="ECO:0000259" key="16">
    <source>
        <dbReference type="Pfam" id="PF17799"/>
    </source>
</evidence>
<dbReference type="EMBL" id="JAIQCJ010001201">
    <property type="protein sequence ID" value="KAJ8791772.1"/>
    <property type="molecule type" value="Genomic_DNA"/>
</dbReference>
<dbReference type="Gene3D" id="6.10.250.1770">
    <property type="match status" value="1"/>
</dbReference>
<feature type="domain" description="Rrp7 RRM-like N-terminal" evidence="16">
    <location>
        <begin position="82"/>
        <end position="138"/>
    </location>
</feature>
<evidence type="ECO:0000256" key="11">
    <source>
        <dbReference type="ARBA" id="ARBA00054533"/>
    </source>
</evidence>
<evidence type="ECO:0000256" key="7">
    <source>
        <dbReference type="ARBA" id="ARBA00022884"/>
    </source>
</evidence>
<dbReference type="Proteomes" id="UP001159641">
    <property type="component" value="Unassembled WGS sequence"/>
</dbReference>
<keyword evidence="10" id="KW-0966">Cell projection</keyword>
<evidence type="ECO:0000256" key="13">
    <source>
        <dbReference type="ARBA" id="ARBA00071540"/>
    </source>
</evidence>
<gene>
    <name evidence="17" type="ORF">J1605_020494</name>
</gene>
<comment type="subcellular location">
    <subcellularLocation>
        <location evidence="1">Cell projection</location>
        <location evidence="1">Cilium</location>
    </subcellularLocation>
    <subcellularLocation>
        <location evidence="2">Cytoplasm</location>
        <location evidence="2">Cytoskeleton</location>
        <location evidence="2">Microtubule organizing center</location>
        <location evidence="2">Centrosome</location>
    </subcellularLocation>
    <subcellularLocation>
        <location evidence="3">Nucleus</location>
        <location evidence="3">Nucleolus</location>
    </subcellularLocation>
</comment>
<evidence type="ECO:0000256" key="4">
    <source>
        <dbReference type="ARBA" id="ARBA00006110"/>
    </source>
</evidence>
<dbReference type="InterPro" id="IPR040447">
    <property type="entry name" value="RRM_Rrp7"/>
</dbReference>
<dbReference type="GO" id="GO:0006364">
    <property type="term" value="P:rRNA processing"/>
    <property type="evidence" value="ECO:0007669"/>
    <property type="project" value="TreeGrafter"/>
</dbReference>
<sequence>MKVAPWEDCRRERAGGRGVGAGIGGLGTEGRGPQAAPSSRKRLSEPNYNSQRPPRLPVGKMVARRRKRAARDSEKGILSPPGYSAIPIKFSEKQQSSHYLYVREHKVREGTKSSWPQKRTLFVLNVPPYCTEECLSRLLSPCGPVQSVELQEKPDLAESPKEPKSKFFHPKPVPGFQVAYVVFQKPRGVSATLALKGPLLVSTESHPVKSGIHSQYLGAGVGGLSLALGVGIEWIRDYADSVPDPEALRVEVDTFMETYDEKMAEPLTLCRGARVVPVPGWSRCQGGPGHGRESGEEEEEAKAKEEEGVPDEEGWVKVTRRGRRPVLPRTEAASLRVLEREKRKRARKELLNFYAWQHRETKMERKGVPQAPVLRPPALGARAVDAVLWPLCQPWPDTELLTAGARPAGGPPSASGTEPHAEGGFQELTAGVCWGQGRGAACGESASGGAPDHLWLLSVAVTLSSRPGPPDLAQLRKKFQEDKQRIELMRAQRKFRPY</sequence>
<dbReference type="InterPro" id="IPR040446">
    <property type="entry name" value="RRP7"/>
</dbReference>
<keyword evidence="6" id="KW-0597">Phosphoprotein</keyword>
<feature type="region of interest" description="Disordered" evidence="14">
    <location>
        <begin position="1"/>
        <end position="78"/>
    </location>
</feature>
<dbReference type="InterPro" id="IPR034890">
    <property type="entry name" value="Rrp7A_RRM"/>
</dbReference>